<reference evidence="9" key="1">
    <citation type="journal article" date="2023" name="Mol. Phylogenet. Evol.">
        <title>Genome-scale phylogeny and comparative genomics of the fungal order Sordariales.</title>
        <authorList>
            <person name="Hensen N."/>
            <person name="Bonometti L."/>
            <person name="Westerberg I."/>
            <person name="Brannstrom I.O."/>
            <person name="Guillou S."/>
            <person name="Cros-Aarteil S."/>
            <person name="Calhoun S."/>
            <person name="Haridas S."/>
            <person name="Kuo A."/>
            <person name="Mondo S."/>
            <person name="Pangilinan J."/>
            <person name="Riley R."/>
            <person name="LaButti K."/>
            <person name="Andreopoulos B."/>
            <person name="Lipzen A."/>
            <person name="Chen C."/>
            <person name="Yan M."/>
            <person name="Daum C."/>
            <person name="Ng V."/>
            <person name="Clum A."/>
            <person name="Steindorff A."/>
            <person name="Ohm R.A."/>
            <person name="Martin F."/>
            <person name="Silar P."/>
            <person name="Natvig D.O."/>
            <person name="Lalanne C."/>
            <person name="Gautier V."/>
            <person name="Ament-Velasquez S.L."/>
            <person name="Kruys A."/>
            <person name="Hutchinson M.I."/>
            <person name="Powell A.J."/>
            <person name="Barry K."/>
            <person name="Miller A.N."/>
            <person name="Grigoriev I.V."/>
            <person name="Debuchy R."/>
            <person name="Gladieux P."/>
            <person name="Hiltunen Thoren M."/>
            <person name="Johannesson H."/>
        </authorList>
    </citation>
    <scope>NUCLEOTIDE SEQUENCE</scope>
    <source>
        <strain evidence="9">CBS 118394</strain>
    </source>
</reference>
<evidence type="ECO:0000256" key="5">
    <source>
        <dbReference type="ARBA" id="ARBA00023004"/>
    </source>
</evidence>
<dbReference type="PANTHER" id="PTHR24305">
    <property type="entry name" value="CYTOCHROME P450"/>
    <property type="match status" value="1"/>
</dbReference>
<dbReference type="GO" id="GO:0016705">
    <property type="term" value="F:oxidoreductase activity, acting on paired donors, with incorporation or reduction of molecular oxygen"/>
    <property type="evidence" value="ECO:0007669"/>
    <property type="project" value="InterPro"/>
</dbReference>
<dbReference type="InterPro" id="IPR017972">
    <property type="entry name" value="Cyt_P450_CS"/>
</dbReference>
<comment type="caution">
    <text evidence="9">The sequence shown here is derived from an EMBL/GenBank/DDBJ whole genome shotgun (WGS) entry which is preliminary data.</text>
</comment>
<evidence type="ECO:0000313" key="10">
    <source>
        <dbReference type="Proteomes" id="UP001283341"/>
    </source>
</evidence>
<keyword evidence="10" id="KW-1185">Reference proteome</keyword>
<protein>
    <submittedName>
        <fullName evidence="9">Cytochrome P450</fullName>
    </submittedName>
</protein>
<keyword evidence="4 6" id="KW-0479">Metal-binding</keyword>
<gene>
    <name evidence="9" type="ORF">B0H66DRAFT_628794</name>
</gene>
<evidence type="ECO:0000256" key="7">
    <source>
        <dbReference type="RuleBase" id="RU000461"/>
    </source>
</evidence>
<feature type="binding site" description="axial binding residue" evidence="6">
    <location>
        <position position="460"/>
    </location>
    <ligand>
        <name>heme</name>
        <dbReference type="ChEBI" id="CHEBI:30413"/>
    </ligand>
    <ligandPart>
        <name>Fe</name>
        <dbReference type="ChEBI" id="CHEBI:18248"/>
    </ligandPart>
</feature>
<dbReference type="GO" id="GO:0004497">
    <property type="term" value="F:monooxygenase activity"/>
    <property type="evidence" value="ECO:0007669"/>
    <property type="project" value="UniProtKB-KW"/>
</dbReference>
<accession>A0AAE0HZ70</accession>
<dbReference type="PRINTS" id="PR00385">
    <property type="entry name" value="P450"/>
</dbReference>
<dbReference type="GO" id="GO:0020037">
    <property type="term" value="F:heme binding"/>
    <property type="evidence" value="ECO:0007669"/>
    <property type="project" value="InterPro"/>
</dbReference>
<sequence>MILNTLHDYVADVSPSLIITATVGLLMFMGLLTFISSVSEDVLPGVPELKGFPVLGALPSHLINGIPDTINRLIAIGSEGISYANVVSNVLVSVHEPALVREVLGYPDEIASREGDTSGGRMSWSPFLTLRRMCGQLSLFNYAGPGTRQQRSVYIREFNSNKSNMEKFDSVRRIAKDHADMLVADVDDIRYSADNFAIALWGETLYGNPHQNADDKVLNLSNTIMDLAGDPWPAIWYYIQLLFHIVSPGQATGSEAKLRSRVVEVVSHNIAKLEEYEAMNPKAPLKTIRNLSVNTGGGQTGRLSKVASEFANLNLFGGHHSIGLNVTWCLIELDKHPEQLSRLMGEIDAADTTDFAVVNNKMPYLDAVVTETNRIHPTVHATLRVINRETRLASASDVGKRDVILKPGMMVFISYLHLHTSEKFWGPDARQFVPERFLEPGRYNKEKMPLMSFGYGPRNCVGYKFAIMAVKVYLITLLKTYKIDLKDHNHEGKLGTLLEPSKPVAVRATRRT</sequence>
<comment type="similarity">
    <text evidence="2 7">Belongs to the cytochrome P450 family.</text>
</comment>
<evidence type="ECO:0000256" key="1">
    <source>
        <dbReference type="ARBA" id="ARBA00001971"/>
    </source>
</evidence>
<keyword evidence="7" id="KW-0560">Oxidoreductase</keyword>
<dbReference type="CDD" id="cd00302">
    <property type="entry name" value="cytochrome_P450"/>
    <property type="match status" value="1"/>
</dbReference>
<dbReference type="InterPro" id="IPR050121">
    <property type="entry name" value="Cytochrome_P450_monoxygenase"/>
</dbReference>
<keyword evidence="3 6" id="KW-0349">Heme</keyword>
<dbReference type="PRINTS" id="PR00463">
    <property type="entry name" value="EP450I"/>
</dbReference>
<keyword evidence="8" id="KW-1133">Transmembrane helix</keyword>
<evidence type="ECO:0000256" key="4">
    <source>
        <dbReference type="ARBA" id="ARBA00022723"/>
    </source>
</evidence>
<dbReference type="Proteomes" id="UP001283341">
    <property type="component" value="Unassembled WGS sequence"/>
</dbReference>
<keyword evidence="8" id="KW-0472">Membrane</keyword>
<evidence type="ECO:0000256" key="3">
    <source>
        <dbReference type="ARBA" id="ARBA00022617"/>
    </source>
</evidence>
<dbReference type="Gene3D" id="1.10.630.10">
    <property type="entry name" value="Cytochrome P450"/>
    <property type="match status" value="1"/>
</dbReference>
<keyword evidence="7" id="KW-0503">Monooxygenase</keyword>
<dbReference type="AlphaFoldDB" id="A0AAE0HZ70"/>
<proteinExistence type="inferred from homology"/>
<feature type="transmembrane region" description="Helical" evidence="8">
    <location>
        <begin position="16"/>
        <end position="35"/>
    </location>
</feature>
<keyword evidence="5 6" id="KW-0408">Iron</keyword>
<dbReference type="GO" id="GO:0005506">
    <property type="term" value="F:iron ion binding"/>
    <property type="evidence" value="ECO:0007669"/>
    <property type="project" value="InterPro"/>
</dbReference>
<dbReference type="SUPFAM" id="SSF48264">
    <property type="entry name" value="Cytochrome P450"/>
    <property type="match status" value="1"/>
</dbReference>
<organism evidence="9 10">
    <name type="scientific">Apodospora peruviana</name>
    <dbReference type="NCBI Taxonomy" id="516989"/>
    <lineage>
        <taxon>Eukaryota</taxon>
        <taxon>Fungi</taxon>
        <taxon>Dikarya</taxon>
        <taxon>Ascomycota</taxon>
        <taxon>Pezizomycotina</taxon>
        <taxon>Sordariomycetes</taxon>
        <taxon>Sordariomycetidae</taxon>
        <taxon>Sordariales</taxon>
        <taxon>Lasiosphaeriaceae</taxon>
        <taxon>Apodospora</taxon>
    </lineage>
</organism>
<reference evidence="9" key="2">
    <citation type="submission" date="2023-06" db="EMBL/GenBank/DDBJ databases">
        <authorList>
            <consortium name="Lawrence Berkeley National Laboratory"/>
            <person name="Haridas S."/>
            <person name="Hensen N."/>
            <person name="Bonometti L."/>
            <person name="Westerberg I."/>
            <person name="Brannstrom I.O."/>
            <person name="Guillou S."/>
            <person name="Cros-Aarteil S."/>
            <person name="Calhoun S."/>
            <person name="Kuo A."/>
            <person name="Mondo S."/>
            <person name="Pangilinan J."/>
            <person name="Riley R."/>
            <person name="Labutti K."/>
            <person name="Andreopoulos B."/>
            <person name="Lipzen A."/>
            <person name="Chen C."/>
            <person name="Yanf M."/>
            <person name="Daum C."/>
            <person name="Ng V."/>
            <person name="Clum A."/>
            <person name="Steindorff A."/>
            <person name="Ohm R."/>
            <person name="Martin F."/>
            <person name="Silar P."/>
            <person name="Natvig D."/>
            <person name="Lalanne C."/>
            <person name="Gautier V."/>
            <person name="Ament-Velasquez S.L."/>
            <person name="Kruys A."/>
            <person name="Hutchinson M.I."/>
            <person name="Powell A.J."/>
            <person name="Barry K."/>
            <person name="Miller A.N."/>
            <person name="Grigoriev I.V."/>
            <person name="Debuchy R."/>
            <person name="Gladieux P."/>
            <person name="Thoren M.H."/>
            <person name="Johannesson H."/>
        </authorList>
    </citation>
    <scope>NUCLEOTIDE SEQUENCE</scope>
    <source>
        <strain evidence="9">CBS 118394</strain>
    </source>
</reference>
<dbReference type="InterPro" id="IPR001128">
    <property type="entry name" value="Cyt_P450"/>
</dbReference>
<dbReference type="InterPro" id="IPR002401">
    <property type="entry name" value="Cyt_P450_E_grp-I"/>
</dbReference>
<evidence type="ECO:0000256" key="2">
    <source>
        <dbReference type="ARBA" id="ARBA00010617"/>
    </source>
</evidence>
<dbReference type="EMBL" id="JAUEDM010000006">
    <property type="protein sequence ID" value="KAK3315594.1"/>
    <property type="molecule type" value="Genomic_DNA"/>
</dbReference>
<keyword evidence="8" id="KW-0812">Transmembrane</keyword>
<evidence type="ECO:0000313" key="9">
    <source>
        <dbReference type="EMBL" id="KAK3315594.1"/>
    </source>
</evidence>
<dbReference type="Pfam" id="PF00067">
    <property type="entry name" value="p450"/>
    <property type="match status" value="1"/>
</dbReference>
<name>A0AAE0HZ70_9PEZI</name>
<dbReference type="PANTHER" id="PTHR24305:SF166">
    <property type="entry name" value="CYTOCHROME P450 12A4, MITOCHONDRIAL-RELATED"/>
    <property type="match status" value="1"/>
</dbReference>
<dbReference type="InterPro" id="IPR036396">
    <property type="entry name" value="Cyt_P450_sf"/>
</dbReference>
<evidence type="ECO:0000256" key="6">
    <source>
        <dbReference type="PIRSR" id="PIRSR602401-1"/>
    </source>
</evidence>
<comment type="cofactor">
    <cofactor evidence="1 6">
        <name>heme</name>
        <dbReference type="ChEBI" id="CHEBI:30413"/>
    </cofactor>
</comment>
<dbReference type="PROSITE" id="PS00086">
    <property type="entry name" value="CYTOCHROME_P450"/>
    <property type="match status" value="1"/>
</dbReference>
<evidence type="ECO:0000256" key="8">
    <source>
        <dbReference type="SAM" id="Phobius"/>
    </source>
</evidence>